<dbReference type="Gene3D" id="3.30.870.10">
    <property type="entry name" value="Endonuclease Chain A"/>
    <property type="match status" value="1"/>
</dbReference>
<feature type="compositionally biased region" description="Low complexity" evidence="1">
    <location>
        <begin position="62"/>
        <end position="73"/>
    </location>
</feature>
<feature type="region of interest" description="Disordered" evidence="1">
    <location>
        <begin position="46"/>
        <end position="73"/>
    </location>
</feature>
<gene>
    <name evidence="2" type="ORF">ACFQE6_12605</name>
</gene>
<sequence length="269" mass="28250">MDLRRAALVAVLACCLVASATILAGFAVANGTSGRELAAARAAADGTPIPSELACPPRADDTPPTTTDVPQQPQIVGLYPNPTTDGNAGEFVVLEVPPGTRLEALTLTDGHTTATLPNEIVTERIAVSSAPNVTKTLTELPVLGLEGNLRLANDGDDLRLRNATTTIDAVSYDRVPVAERWYRTAAVTDKTNNGNDGQWWPRDATCLPVSSAEVDEATAFVLPDGPEVPRETVRNADERLLLAGYTVTSDAIAADLVDAVERGVDVSVL</sequence>
<accession>A0ABD5SQ23</accession>
<dbReference type="AlphaFoldDB" id="A0ABD5SQ23"/>
<feature type="non-terminal residue" evidence="2">
    <location>
        <position position="269"/>
    </location>
</feature>
<dbReference type="EMBL" id="JBHSWV010000190">
    <property type="protein sequence ID" value="MFC6765801.1"/>
    <property type="molecule type" value="Genomic_DNA"/>
</dbReference>
<keyword evidence="3" id="KW-1185">Reference proteome</keyword>
<evidence type="ECO:0000313" key="3">
    <source>
        <dbReference type="Proteomes" id="UP001596383"/>
    </source>
</evidence>
<organism evidence="2 3">
    <name type="scientific">Natrinema soli</name>
    <dbReference type="NCBI Taxonomy" id="1930624"/>
    <lineage>
        <taxon>Archaea</taxon>
        <taxon>Methanobacteriati</taxon>
        <taxon>Methanobacteriota</taxon>
        <taxon>Stenosarchaea group</taxon>
        <taxon>Halobacteria</taxon>
        <taxon>Halobacteriales</taxon>
        <taxon>Natrialbaceae</taxon>
        <taxon>Natrinema</taxon>
    </lineage>
</organism>
<comment type="caution">
    <text evidence="2">The sequence shown here is derived from an EMBL/GenBank/DDBJ whole genome shotgun (WGS) entry which is preliminary data.</text>
</comment>
<reference evidence="2 3" key="1">
    <citation type="journal article" date="2019" name="Int. J. Syst. Evol. Microbiol.">
        <title>The Global Catalogue of Microorganisms (GCM) 10K type strain sequencing project: providing services to taxonomists for standard genome sequencing and annotation.</title>
        <authorList>
            <consortium name="The Broad Institute Genomics Platform"/>
            <consortium name="The Broad Institute Genome Sequencing Center for Infectious Disease"/>
            <person name="Wu L."/>
            <person name="Ma J."/>
        </authorList>
    </citation>
    <scope>NUCLEOTIDE SEQUENCE [LARGE SCALE GENOMIC DNA]</scope>
    <source>
        <strain evidence="2 3">LMG 29247</strain>
    </source>
</reference>
<dbReference type="Proteomes" id="UP001596383">
    <property type="component" value="Unassembled WGS sequence"/>
</dbReference>
<proteinExistence type="predicted"/>
<evidence type="ECO:0000256" key="1">
    <source>
        <dbReference type="SAM" id="MobiDB-lite"/>
    </source>
</evidence>
<name>A0ABD5SQ23_9EURY</name>
<dbReference type="SUPFAM" id="SSF56024">
    <property type="entry name" value="Phospholipase D/nuclease"/>
    <property type="match status" value="1"/>
</dbReference>
<evidence type="ECO:0000313" key="2">
    <source>
        <dbReference type="EMBL" id="MFC6765801.1"/>
    </source>
</evidence>
<protein>
    <submittedName>
        <fullName evidence="2">Phospholipase</fullName>
    </submittedName>
</protein>